<dbReference type="AlphaFoldDB" id="W6N8Z9"/>
<comment type="caution">
    <text evidence="1">The sequence shown here is derived from an EMBL/GenBank/DDBJ whole genome shotgun (WGS) entry which is preliminary data.</text>
</comment>
<dbReference type="InterPro" id="IPR014287">
    <property type="entry name" value="Nase_Fe-Fe_AnfO"/>
</dbReference>
<dbReference type="RefSeq" id="WP_017895856.1">
    <property type="nucleotide sequence ID" value="NZ_CBXI010000037.1"/>
</dbReference>
<dbReference type="Pfam" id="PF09582">
    <property type="entry name" value="AnfO_nitrog"/>
    <property type="match status" value="1"/>
</dbReference>
<sequence length="211" mass="24706">MKDQIAVLVNNSGEIGSFLEPGVVNIYVNKNQSWSIKDKVEFDIDNIFDMNLLRSNIIKLVENLGKCKVFVAKEVSGILYNILERNGITSWEINGDPYDCLDYVYKRELAEEKRLLLESTKPKDHIKQWIIKDDESCNYSLDLVEMQNGNPNITSKQVLMPFLENTAFSKLIIYCSHIPMWFKKEFDRFNLKFDIQEKKKNKFQVIVTHKQ</sequence>
<protein>
    <submittedName>
        <fullName evidence="1">AnfO protein, required for Mo-and V-independent nitrogenase</fullName>
    </submittedName>
</protein>
<organism evidence="1 2">
    <name type="scientific">Clostridium tyrobutyricum DIVETGP</name>
    <dbReference type="NCBI Taxonomy" id="1408889"/>
    <lineage>
        <taxon>Bacteria</taxon>
        <taxon>Bacillati</taxon>
        <taxon>Bacillota</taxon>
        <taxon>Clostridia</taxon>
        <taxon>Eubacteriales</taxon>
        <taxon>Clostridiaceae</taxon>
        <taxon>Clostridium</taxon>
    </lineage>
</organism>
<accession>W6N8Z9</accession>
<name>W6N8Z9_CLOTY</name>
<dbReference type="NCBIfam" id="TIGR02940">
    <property type="entry name" value="anfO_nitrog"/>
    <property type="match status" value="1"/>
</dbReference>
<dbReference type="EMBL" id="CBXI010000037">
    <property type="protein sequence ID" value="CDL91959.1"/>
    <property type="molecule type" value="Genomic_DNA"/>
</dbReference>
<dbReference type="OrthoDB" id="200286at2"/>
<reference evidence="1 2" key="1">
    <citation type="journal article" date="2015" name="Genome Announc.">
        <title>Draft Genome Sequence of Clostridium tyrobutyricum Strain DIVETGP, Isolated from Cow's Milk for Grana Padano Production.</title>
        <authorList>
            <person name="Soggiu A."/>
            <person name="Piras C."/>
            <person name="Gaiarsa S."/>
            <person name="Sassera D."/>
            <person name="Roncada P."/>
            <person name="Bendixen E."/>
            <person name="Brasca M."/>
            <person name="Bonizzi L."/>
        </authorList>
    </citation>
    <scope>NUCLEOTIDE SEQUENCE [LARGE SCALE GENOMIC DNA]</scope>
    <source>
        <strain evidence="1 2">DIVETGP</strain>
    </source>
</reference>
<evidence type="ECO:0000313" key="2">
    <source>
        <dbReference type="Proteomes" id="UP000019482"/>
    </source>
</evidence>
<keyword evidence="2" id="KW-1185">Reference proteome</keyword>
<gene>
    <name evidence="1" type="ORF">CTDIVETGP_2029</name>
</gene>
<dbReference type="GeneID" id="29420333"/>
<proteinExistence type="predicted"/>
<evidence type="ECO:0000313" key="1">
    <source>
        <dbReference type="EMBL" id="CDL91959.1"/>
    </source>
</evidence>
<dbReference type="Proteomes" id="UP000019482">
    <property type="component" value="Unassembled WGS sequence"/>
</dbReference>